<name>A0A1X7BU53_9RHOB</name>
<gene>
    <name evidence="3" type="ORF">ROA7745_03052</name>
</gene>
<dbReference type="Gene3D" id="3.30.70.1070">
    <property type="entry name" value="Sporulation related repeat"/>
    <property type="match status" value="1"/>
</dbReference>
<protein>
    <submittedName>
        <fullName evidence="3">Sporulation related domain protein</fullName>
    </submittedName>
</protein>
<evidence type="ECO:0000313" key="4">
    <source>
        <dbReference type="Proteomes" id="UP000193224"/>
    </source>
</evidence>
<feature type="domain" description="SPOR" evidence="2">
    <location>
        <begin position="214"/>
        <end position="299"/>
    </location>
</feature>
<dbReference type="Pfam" id="PF05036">
    <property type="entry name" value="SPOR"/>
    <property type="match status" value="1"/>
</dbReference>
<keyword evidence="1" id="KW-0812">Transmembrane</keyword>
<dbReference type="RefSeq" id="WP_085801162.1">
    <property type="nucleotide sequence ID" value="NZ_FWXB01000012.1"/>
</dbReference>
<dbReference type="OrthoDB" id="8479416at2"/>
<evidence type="ECO:0000256" key="1">
    <source>
        <dbReference type="SAM" id="Phobius"/>
    </source>
</evidence>
<sequence length="299" mass="31320">MAQVQGMQQMAAPSRAQVLKKLTNLMGALISVGLLAGIGVWGYKLLIRDVSGVPVVRAADGPMRVQPEEPGGEQALHQGLAVNDVAADGSAAAPAERLVLAPEPLELSLEDAPIAELAQTGHVTPAAEAGEPVPDPVEEDVVQFASVDALVAQIVKDVEPLEDLPAPAAAETPKVEGGLGTSLRPHIRPVSLQTSAPVRTVAEVSGTSDVDPATIPTGTRLAQLGAFESAEIARSEWDRLSGKFGEYLEGKNRVVQKAKSGGRTFYRLRAMGFADLSDARRFCSALVAENAECIPVVTR</sequence>
<dbReference type="AlphaFoldDB" id="A0A1X7BU53"/>
<proteinExistence type="predicted"/>
<evidence type="ECO:0000313" key="3">
    <source>
        <dbReference type="EMBL" id="SMC13211.1"/>
    </source>
</evidence>
<evidence type="ECO:0000259" key="2">
    <source>
        <dbReference type="PROSITE" id="PS51724"/>
    </source>
</evidence>
<keyword evidence="4" id="KW-1185">Reference proteome</keyword>
<feature type="transmembrane region" description="Helical" evidence="1">
    <location>
        <begin position="21"/>
        <end position="43"/>
    </location>
</feature>
<dbReference type="EMBL" id="FWXB01000012">
    <property type="protein sequence ID" value="SMC13211.1"/>
    <property type="molecule type" value="Genomic_DNA"/>
</dbReference>
<dbReference type="GO" id="GO:0042834">
    <property type="term" value="F:peptidoglycan binding"/>
    <property type="evidence" value="ECO:0007669"/>
    <property type="project" value="InterPro"/>
</dbReference>
<keyword evidence="1" id="KW-1133">Transmembrane helix</keyword>
<reference evidence="3 4" key="1">
    <citation type="submission" date="2017-03" db="EMBL/GenBank/DDBJ databases">
        <authorList>
            <person name="Afonso C.L."/>
            <person name="Miller P.J."/>
            <person name="Scott M.A."/>
            <person name="Spackman E."/>
            <person name="Goraichik I."/>
            <person name="Dimitrov K.M."/>
            <person name="Suarez D.L."/>
            <person name="Swayne D.E."/>
        </authorList>
    </citation>
    <scope>NUCLEOTIDE SEQUENCE [LARGE SCALE GENOMIC DNA]</scope>
    <source>
        <strain evidence="3 4">CECT 7745</strain>
    </source>
</reference>
<accession>A0A1X7BU53</accession>
<keyword evidence="1" id="KW-0472">Membrane</keyword>
<dbReference type="InterPro" id="IPR007730">
    <property type="entry name" value="SPOR-like_dom"/>
</dbReference>
<dbReference type="InterPro" id="IPR036680">
    <property type="entry name" value="SPOR-like_sf"/>
</dbReference>
<dbReference type="PROSITE" id="PS51724">
    <property type="entry name" value="SPOR"/>
    <property type="match status" value="1"/>
</dbReference>
<dbReference type="Proteomes" id="UP000193224">
    <property type="component" value="Unassembled WGS sequence"/>
</dbReference>
<organism evidence="3 4">
    <name type="scientific">Roseovarius aestuarii</name>
    <dbReference type="NCBI Taxonomy" id="475083"/>
    <lineage>
        <taxon>Bacteria</taxon>
        <taxon>Pseudomonadati</taxon>
        <taxon>Pseudomonadota</taxon>
        <taxon>Alphaproteobacteria</taxon>
        <taxon>Rhodobacterales</taxon>
        <taxon>Roseobacteraceae</taxon>
        <taxon>Roseovarius</taxon>
    </lineage>
</organism>